<dbReference type="Pfam" id="PF02080">
    <property type="entry name" value="TrkA_C"/>
    <property type="match status" value="2"/>
</dbReference>
<feature type="transmembrane region" description="Helical" evidence="7">
    <location>
        <begin position="400"/>
        <end position="433"/>
    </location>
</feature>
<evidence type="ECO:0000313" key="10">
    <source>
        <dbReference type="Proteomes" id="UP000256708"/>
    </source>
</evidence>
<feature type="transmembrane region" description="Helical" evidence="7">
    <location>
        <begin position="31"/>
        <end position="49"/>
    </location>
</feature>
<dbReference type="AlphaFoldDB" id="A0A3D8LF87"/>
<comment type="subcellular location">
    <subcellularLocation>
        <location evidence="1">Membrane</location>
        <topology evidence="1">Multi-pass membrane protein</topology>
    </subcellularLocation>
</comment>
<dbReference type="PROSITE" id="PS51202">
    <property type="entry name" value="RCK_C"/>
    <property type="match status" value="2"/>
</dbReference>
<evidence type="ECO:0000256" key="2">
    <source>
        <dbReference type="ARBA" id="ARBA00022448"/>
    </source>
</evidence>
<feature type="transmembrane region" description="Helical" evidence="7">
    <location>
        <begin position="569"/>
        <end position="589"/>
    </location>
</feature>
<feature type="transmembrane region" description="Helical" evidence="7">
    <location>
        <begin position="530"/>
        <end position="549"/>
    </location>
</feature>
<dbReference type="Pfam" id="PF03600">
    <property type="entry name" value="CitMHS"/>
    <property type="match status" value="1"/>
</dbReference>
<feature type="transmembrane region" description="Helical" evidence="7">
    <location>
        <begin position="61"/>
        <end position="83"/>
    </location>
</feature>
<comment type="caution">
    <text evidence="9">The sequence shown here is derived from an EMBL/GenBank/DDBJ whole genome shotgun (WGS) entry which is preliminary data.</text>
</comment>
<evidence type="ECO:0000256" key="6">
    <source>
        <dbReference type="ARBA" id="ARBA00023136"/>
    </source>
</evidence>
<dbReference type="GO" id="GO:0006813">
    <property type="term" value="P:potassium ion transport"/>
    <property type="evidence" value="ECO:0007669"/>
    <property type="project" value="InterPro"/>
</dbReference>
<evidence type="ECO:0000313" key="9">
    <source>
        <dbReference type="EMBL" id="RDV16111.1"/>
    </source>
</evidence>
<dbReference type="EMBL" id="QRGR01000005">
    <property type="protein sequence ID" value="RDV16111.1"/>
    <property type="molecule type" value="Genomic_DNA"/>
</dbReference>
<dbReference type="InterPro" id="IPR004680">
    <property type="entry name" value="Cit_transptr-like_dom"/>
</dbReference>
<feature type="transmembrane region" description="Helical" evidence="7">
    <location>
        <begin position="6"/>
        <end position="24"/>
    </location>
</feature>
<feature type="transmembrane region" description="Helical" evidence="7">
    <location>
        <begin position="180"/>
        <end position="203"/>
    </location>
</feature>
<keyword evidence="4" id="KW-0677">Repeat</keyword>
<dbReference type="PANTHER" id="PTHR43652:SF2">
    <property type="entry name" value="BASIC AMINO ACID ANTIPORTER YFCC-RELATED"/>
    <property type="match status" value="1"/>
</dbReference>
<gene>
    <name evidence="9" type="ORF">DXT99_05425</name>
</gene>
<feature type="transmembrane region" description="Helical" evidence="7">
    <location>
        <begin position="445"/>
        <end position="465"/>
    </location>
</feature>
<evidence type="ECO:0000256" key="5">
    <source>
        <dbReference type="ARBA" id="ARBA00022989"/>
    </source>
</evidence>
<dbReference type="Proteomes" id="UP000256708">
    <property type="component" value="Unassembled WGS sequence"/>
</dbReference>
<keyword evidence="3 7" id="KW-0812">Transmembrane</keyword>
<dbReference type="SUPFAM" id="SSF116726">
    <property type="entry name" value="TrkA C-terminal domain-like"/>
    <property type="match status" value="2"/>
</dbReference>
<keyword evidence="6 7" id="KW-0472">Membrane</keyword>
<keyword evidence="2" id="KW-0813">Transport</keyword>
<dbReference type="Gene3D" id="3.30.70.1450">
    <property type="entry name" value="Regulator of K+ conductance, C-terminal domain"/>
    <property type="match status" value="2"/>
</dbReference>
<sequence length="590" mass="64311">MFELPIEKWITIAVLVWSVVGLLLDKIRPALVFLSGVIVLLLGQVVQPADFLLSLSNESIITIFLLIFITAGIKNHFNLIGLLNRLFRTARSPRAFMIRMTAGVSVLSSVINNTPVVALMIPYVYQWSKRHKVAPSKLLIPLSFAAIIGGMMTVIGTSTNLVLNGFILSREPEGLGFLDFFLPGVLVTAVGLSFLATVGYRLLPSRINPMDEFKTNAREYLVETLIEEESELAGKSVVEANLRNLEGIYLFEIVRKGKGISPVTPGEVLQVGDHLYFAGDTEKVVDLLRQDNGLQIPHSGKLGIAKHVNLVETVVPRNSELTGRTLKQSQFRDKYDAAVVAIHRKGENLNGKIGAIVLEPGDLLLISAGQKFLSRNKNNKDLYTVSVVSRTNGTANWKKAVFGIGTLVSLGLMAAGFFSLFFSLFLVCALMAVTGLLRVEEIKDLLDLDLLIILASALTLSKALINTGVAQELATLVILFFQDGGKYGVLIGLFIITVLLTSFITNVAAVSIAFPIAYSLSHDMGLDPTGFYVAIAFGASASFLTPVGYQTNLMIYGPGSYKATDFLKIGVPFTLLYSITCITYIILMYF</sequence>
<dbReference type="GO" id="GO:0005886">
    <property type="term" value="C:plasma membrane"/>
    <property type="evidence" value="ECO:0007669"/>
    <property type="project" value="TreeGrafter"/>
</dbReference>
<feature type="domain" description="RCK C-terminal" evidence="8">
    <location>
        <begin position="297"/>
        <end position="382"/>
    </location>
</feature>
<feature type="transmembrane region" description="Helical" evidence="7">
    <location>
        <begin position="485"/>
        <end position="518"/>
    </location>
</feature>
<dbReference type="OrthoDB" id="9765532at2"/>
<evidence type="ECO:0000256" key="1">
    <source>
        <dbReference type="ARBA" id="ARBA00004141"/>
    </source>
</evidence>
<dbReference type="InterPro" id="IPR006037">
    <property type="entry name" value="RCK_C"/>
</dbReference>
<evidence type="ECO:0000256" key="4">
    <source>
        <dbReference type="ARBA" id="ARBA00022737"/>
    </source>
</evidence>
<name>A0A3D8LF87_9BACT</name>
<dbReference type="RefSeq" id="WP_115564521.1">
    <property type="nucleotide sequence ID" value="NZ_QRGR01000005.1"/>
</dbReference>
<reference evidence="10" key="1">
    <citation type="submission" date="2018-08" db="EMBL/GenBank/DDBJ databases">
        <authorList>
            <person name="Liu Z.-W."/>
            <person name="Du Z.-J."/>
        </authorList>
    </citation>
    <scope>NUCLEOTIDE SEQUENCE [LARGE SCALE GENOMIC DNA]</scope>
    <source>
        <strain evidence="10">H4X</strain>
    </source>
</reference>
<keyword evidence="10" id="KW-1185">Reference proteome</keyword>
<protein>
    <submittedName>
        <fullName evidence="9">SLC13 family permease</fullName>
    </submittedName>
</protein>
<dbReference type="FunFam" id="3.30.70.1450:FF:000009">
    <property type="entry name" value="SLC13 family permease"/>
    <property type="match status" value="1"/>
</dbReference>
<dbReference type="InterPro" id="IPR036721">
    <property type="entry name" value="RCK_C_sf"/>
</dbReference>
<proteinExistence type="predicted"/>
<evidence type="ECO:0000256" key="3">
    <source>
        <dbReference type="ARBA" id="ARBA00022692"/>
    </source>
</evidence>
<evidence type="ECO:0000259" key="8">
    <source>
        <dbReference type="PROSITE" id="PS51202"/>
    </source>
</evidence>
<accession>A0A3D8LF87</accession>
<feature type="domain" description="RCK C-terminal" evidence="8">
    <location>
        <begin position="208"/>
        <end position="293"/>
    </location>
</feature>
<dbReference type="PANTHER" id="PTHR43652">
    <property type="entry name" value="BASIC AMINO ACID ANTIPORTER YFCC-RELATED"/>
    <property type="match status" value="1"/>
</dbReference>
<feature type="transmembrane region" description="Helical" evidence="7">
    <location>
        <begin position="104"/>
        <end position="125"/>
    </location>
</feature>
<feature type="transmembrane region" description="Helical" evidence="7">
    <location>
        <begin position="145"/>
        <end position="168"/>
    </location>
</feature>
<organism evidence="9 10">
    <name type="scientific">Pontibacter diazotrophicus</name>
    <dbReference type="NCBI Taxonomy" id="1400979"/>
    <lineage>
        <taxon>Bacteria</taxon>
        <taxon>Pseudomonadati</taxon>
        <taxon>Bacteroidota</taxon>
        <taxon>Cytophagia</taxon>
        <taxon>Cytophagales</taxon>
        <taxon>Hymenobacteraceae</taxon>
        <taxon>Pontibacter</taxon>
    </lineage>
</organism>
<dbReference type="GO" id="GO:0008324">
    <property type="term" value="F:monoatomic cation transmembrane transporter activity"/>
    <property type="evidence" value="ECO:0007669"/>
    <property type="project" value="InterPro"/>
</dbReference>
<evidence type="ECO:0000256" key="7">
    <source>
        <dbReference type="SAM" id="Phobius"/>
    </source>
</evidence>
<keyword evidence="5 7" id="KW-1133">Transmembrane helix</keyword>
<dbReference type="InterPro" id="IPR051679">
    <property type="entry name" value="DASS-Related_Transporters"/>
</dbReference>